<evidence type="ECO:0000256" key="7">
    <source>
        <dbReference type="ARBA" id="ARBA00023146"/>
    </source>
</evidence>
<dbReference type="FunFam" id="1.10.287.380:FF:000001">
    <property type="entry name" value="Valine--tRNA ligase"/>
    <property type="match status" value="1"/>
</dbReference>
<dbReference type="Gene3D" id="1.10.287.380">
    <property type="entry name" value="Valyl-tRNA synthetase, C-terminal domain"/>
    <property type="match status" value="1"/>
</dbReference>
<keyword evidence="5" id="KW-0067">ATP-binding</keyword>
<dbReference type="SUPFAM" id="SSF46589">
    <property type="entry name" value="tRNA-binding arm"/>
    <property type="match status" value="1"/>
</dbReference>
<name>A0A382YWQ0_9ZZZZ</name>
<evidence type="ECO:0000256" key="4">
    <source>
        <dbReference type="ARBA" id="ARBA00022741"/>
    </source>
</evidence>
<dbReference type="GO" id="GO:0006438">
    <property type="term" value="P:valyl-tRNA aminoacylation"/>
    <property type="evidence" value="ECO:0007669"/>
    <property type="project" value="InterPro"/>
</dbReference>
<feature type="domain" description="Valyl-tRNA synthetase tRNA-binding arm" evidence="11">
    <location>
        <begin position="176"/>
        <end position="238"/>
    </location>
</feature>
<accession>A0A382YWQ0</accession>
<dbReference type="InterPro" id="IPR013155">
    <property type="entry name" value="M/V/L/I-tRNA-synth_anticd-bd"/>
</dbReference>
<dbReference type="SUPFAM" id="SSF47323">
    <property type="entry name" value="Anticodon-binding domain of a subclass of class I aminoacyl-tRNA synthetases"/>
    <property type="match status" value="1"/>
</dbReference>
<comment type="catalytic activity">
    <reaction evidence="9">
        <text>tRNA(Val) + L-valine + ATP = L-valyl-tRNA(Val) + AMP + diphosphate</text>
        <dbReference type="Rhea" id="RHEA:10704"/>
        <dbReference type="Rhea" id="RHEA-COMP:9672"/>
        <dbReference type="Rhea" id="RHEA-COMP:9708"/>
        <dbReference type="ChEBI" id="CHEBI:30616"/>
        <dbReference type="ChEBI" id="CHEBI:33019"/>
        <dbReference type="ChEBI" id="CHEBI:57762"/>
        <dbReference type="ChEBI" id="CHEBI:78442"/>
        <dbReference type="ChEBI" id="CHEBI:78537"/>
        <dbReference type="ChEBI" id="CHEBI:456215"/>
        <dbReference type="EC" id="6.1.1.9"/>
    </reaction>
</comment>
<keyword evidence="3" id="KW-0436">Ligase</keyword>
<dbReference type="InterPro" id="IPR009080">
    <property type="entry name" value="tRNAsynth_Ia_anticodon-bd"/>
</dbReference>
<evidence type="ECO:0000259" key="11">
    <source>
        <dbReference type="Pfam" id="PF10458"/>
    </source>
</evidence>
<keyword evidence="7" id="KW-0030">Aminoacyl-tRNA synthetase</keyword>
<dbReference type="EMBL" id="UINC01179060">
    <property type="protein sequence ID" value="SVD87551.1"/>
    <property type="molecule type" value="Genomic_DNA"/>
</dbReference>
<evidence type="ECO:0000313" key="12">
    <source>
        <dbReference type="EMBL" id="SVD87551.1"/>
    </source>
</evidence>
<dbReference type="InterPro" id="IPR019499">
    <property type="entry name" value="Val-tRNA_synth_tRNA-bd"/>
</dbReference>
<evidence type="ECO:0000256" key="1">
    <source>
        <dbReference type="ARBA" id="ARBA00005594"/>
    </source>
</evidence>
<comment type="similarity">
    <text evidence="1">Belongs to the class-I aminoacyl-tRNA synthetase family.</text>
</comment>
<evidence type="ECO:0000256" key="6">
    <source>
        <dbReference type="ARBA" id="ARBA00022917"/>
    </source>
</evidence>
<feature type="non-terminal residue" evidence="12">
    <location>
        <position position="1"/>
    </location>
</feature>
<evidence type="ECO:0000256" key="5">
    <source>
        <dbReference type="ARBA" id="ARBA00022840"/>
    </source>
</evidence>
<sequence>ISDALMVIYKLVWDDFCSWYLEIIKPGYEQPLDAKTFEATNEFVEQWLKILHPFMPFITEEIWHLINQREEKDCIMVSPWPKSSSYDKNKLDAFDIAVEVVTNIRNLRIEKGIKNKESLELYINGENHDSAFDCVIKKLANLSKVLFTDEKPINAHSIIIRSTEFLIPLEHAVNNEEETKKVELELDYTRGFLNGVMKKLNNDKFVNNAPSTVIEMERKKQSDAEAKIKALKEQLEKLS</sequence>
<proteinExistence type="inferred from homology"/>
<dbReference type="InterPro" id="IPR002303">
    <property type="entry name" value="Valyl-tRNA_ligase"/>
</dbReference>
<evidence type="ECO:0000256" key="2">
    <source>
        <dbReference type="ARBA" id="ARBA00013169"/>
    </source>
</evidence>
<keyword evidence="6" id="KW-0648">Protein biosynthesis</keyword>
<dbReference type="GO" id="GO:0005829">
    <property type="term" value="C:cytosol"/>
    <property type="evidence" value="ECO:0007669"/>
    <property type="project" value="TreeGrafter"/>
</dbReference>
<keyword evidence="4" id="KW-0547">Nucleotide-binding</keyword>
<dbReference type="PANTHER" id="PTHR11946">
    <property type="entry name" value="VALYL-TRNA SYNTHETASES"/>
    <property type="match status" value="1"/>
</dbReference>
<reference evidence="12" key="1">
    <citation type="submission" date="2018-05" db="EMBL/GenBank/DDBJ databases">
        <authorList>
            <person name="Lanie J.A."/>
            <person name="Ng W.-L."/>
            <person name="Kazmierczak K.M."/>
            <person name="Andrzejewski T.M."/>
            <person name="Davidsen T.M."/>
            <person name="Wayne K.J."/>
            <person name="Tettelin H."/>
            <person name="Glass J.I."/>
            <person name="Rusch D."/>
            <person name="Podicherti R."/>
            <person name="Tsui H.-C.T."/>
            <person name="Winkler M.E."/>
        </authorList>
    </citation>
    <scope>NUCLEOTIDE SEQUENCE</scope>
</reference>
<dbReference type="PANTHER" id="PTHR11946:SF109">
    <property type="entry name" value="VALINE--TRNA LIGASE"/>
    <property type="match status" value="1"/>
</dbReference>
<organism evidence="12">
    <name type="scientific">marine metagenome</name>
    <dbReference type="NCBI Taxonomy" id="408172"/>
    <lineage>
        <taxon>unclassified sequences</taxon>
        <taxon>metagenomes</taxon>
        <taxon>ecological metagenomes</taxon>
    </lineage>
</organism>
<dbReference type="InterPro" id="IPR010978">
    <property type="entry name" value="tRNA-bd_arm"/>
</dbReference>
<evidence type="ECO:0000256" key="3">
    <source>
        <dbReference type="ARBA" id="ARBA00022598"/>
    </source>
</evidence>
<dbReference type="EC" id="6.1.1.9" evidence="2"/>
<evidence type="ECO:0000256" key="8">
    <source>
        <dbReference type="ARBA" id="ARBA00029936"/>
    </source>
</evidence>
<dbReference type="AlphaFoldDB" id="A0A382YWQ0"/>
<dbReference type="Pfam" id="PF10458">
    <property type="entry name" value="Val_tRNA-synt_C"/>
    <property type="match status" value="1"/>
</dbReference>
<dbReference type="GO" id="GO:0005524">
    <property type="term" value="F:ATP binding"/>
    <property type="evidence" value="ECO:0007669"/>
    <property type="project" value="UniProtKB-KW"/>
</dbReference>
<dbReference type="Gene3D" id="1.10.730.10">
    <property type="entry name" value="Isoleucyl-tRNA Synthetase, Domain 1"/>
    <property type="match status" value="1"/>
</dbReference>
<gene>
    <name evidence="12" type="ORF">METZ01_LOCUS440405</name>
</gene>
<dbReference type="InterPro" id="IPR037118">
    <property type="entry name" value="Val-tRNA_synth_C_sf"/>
</dbReference>
<evidence type="ECO:0000256" key="9">
    <source>
        <dbReference type="ARBA" id="ARBA00047552"/>
    </source>
</evidence>
<evidence type="ECO:0000259" key="10">
    <source>
        <dbReference type="Pfam" id="PF08264"/>
    </source>
</evidence>
<dbReference type="Pfam" id="PF08264">
    <property type="entry name" value="Anticodon_1"/>
    <property type="match status" value="1"/>
</dbReference>
<dbReference type="GO" id="GO:0004832">
    <property type="term" value="F:valine-tRNA ligase activity"/>
    <property type="evidence" value="ECO:0007669"/>
    <property type="project" value="UniProtKB-EC"/>
</dbReference>
<feature type="domain" description="Methionyl/Valyl/Leucyl/Isoleucyl-tRNA synthetase anticodon-binding" evidence="10">
    <location>
        <begin position="2"/>
        <end position="123"/>
    </location>
</feature>
<protein>
    <recommendedName>
        <fullName evidence="2">valine--tRNA ligase</fullName>
        <ecNumber evidence="2">6.1.1.9</ecNumber>
    </recommendedName>
    <alternativeName>
        <fullName evidence="8">Valyl-tRNA synthetase</fullName>
    </alternativeName>
</protein>